<keyword evidence="2" id="KW-0597">Phosphoprotein</keyword>
<evidence type="ECO:0000259" key="6">
    <source>
        <dbReference type="SMART" id="SM00900"/>
    </source>
</evidence>
<protein>
    <submittedName>
        <fullName evidence="7">Electron transport complex protein RnfG</fullName>
    </submittedName>
</protein>
<dbReference type="GO" id="GO:0009055">
    <property type="term" value="F:electron transfer activity"/>
    <property type="evidence" value="ECO:0007669"/>
    <property type="project" value="InterPro"/>
</dbReference>
<dbReference type="RefSeq" id="WP_073050297.1">
    <property type="nucleotide sequence ID" value="NZ_FQZL01000026.1"/>
</dbReference>
<dbReference type="InterPro" id="IPR007329">
    <property type="entry name" value="FMN-bd"/>
</dbReference>
<dbReference type="PANTHER" id="PTHR36118:SF1">
    <property type="entry name" value="ION-TRANSLOCATING OXIDOREDUCTASE COMPLEX SUBUNIT G"/>
    <property type="match status" value="1"/>
</dbReference>
<keyword evidence="4" id="KW-0288">FMN</keyword>
<evidence type="ECO:0000256" key="3">
    <source>
        <dbReference type="ARBA" id="ARBA00022630"/>
    </source>
</evidence>
<dbReference type="AlphaFoldDB" id="A0A1M6KJ84"/>
<keyword evidence="5" id="KW-0249">Electron transport</keyword>
<gene>
    <name evidence="7" type="ORF">SAMN02745751_02913</name>
</gene>
<dbReference type="GO" id="GO:0005886">
    <property type="term" value="C:plasma membrane"/>
    <property type="evidence" value="ECO:0007669"/>
    <property type="project" value="InterPro"/>
</dbReference>
<dbReference type="PIRSF" id="PIRSF006091">
    <property type="entry name" value="E_trnsport_RnfG"/>
    <property type="match status" value="1"/>
</dbReference>
<sequence length="197" mass="20653">MKNEIVKLGFMLFLIAAIAAGILAFSNGVTYNLIVATEEAASSGPEVAGAVIPGAVGFENMDSSLIEKISSENEKFVDARTVIDESGNQVGYAVRTLSTVAGYGGDIEVFVGISMDGEVAGLKVLSLSETPGLGTNVEKVDFQEQFIGKPVDTELVIVKVPPSADNEISSLAGATFSSKSFNSAVNNAMLIYNEYIK</sequence>
<feature type="domain" description="FMN-binding" evidence="6">
    <location>
        <begin position="102"/>
        <end position="192"/>
    </location>
</feature>
<organism evidence="7 8">
    <name type="scientific">Dethiosulfatibacter aminovorans DSM 17477</name>
    <dbReference type="NCBI Taxonomy" id="1121476"/>
    <lineage>
        <taxon>Bacteria</taxon>
        <taxon>Bacillati</taxon>
        <taxon>Bacillota</taxon>
        <taxon>Tissierellia</taxon>
        <taxon>Dethiosulfatibacter</taxon>
    </lineage>
</organism>
<dbReference type="GO" id="GO:0010181">
    <property type="term" value="F:FMN binding"/>
    <property type="evidence" value="ECO:0007669"/>
    <property type="project" value="InterPro"/>
</dbReference>
<evidence type="ECO:0000256" key="1">
    <source>
        <dbReference type="ARBA" id="ARBA00022448"/>
    </source>
</evidence>
<dbReference type="GO" id="GO:0022900">
    <property type="term" value="P:electron transport chain"/>
    <property type="evidence" value="ECO:0007669"/>
    <property type="project" value="InterPro"/>
</dbReference>
<evidence type="ECO:0000313" key="8">
    <source>
        <dbReference type="Proteomes" id="UP000184052"/>
    </source>
</evidence>
<evidence type="ECO:0000256" key="4">
    <source>
        <dbReference type="ARBA" id="ARBA00022643"/>
    </source>
</evidence>
<keyword evidence="8" id="KW-1185">Reference proteome</keyword>
<dbReference type="Proteomes" id="UP000184052">
    <property type="component" value="Unassembled WGS sequence"/>
</dbReference>
<dbReference type="Pfam" id="PF04205">
    <property type="entry name" value="FMN_bind"/>
    <property type="match status" value="1"/>
</dbReference>
<evidence type="ECO:0000313" key="7">
    <source>
        <dbReference type="EMBL" id="SHJ59016.1"/>
    </source>
</evidence>
<accession>A0A1M6KJ84</accession>
<evidence type="ECO:0000256" key="5">
    <source>
        <dbReference type="ARBA" id="ARBA00022982"/>
    </source>
</evidence>
<reference evidence="7 8" key="1">
    <citation type="submission" date="2016-11" db="EMBL/GenBank/DDBJ databases">
        <authorList>
            <person name="Jaros S."/>
            <person name="Januszkiewicz K."/>
            <person name="Wedrychowicz H."/>
        </authorList>
    </citation>
    <scope>NUCLEOTIDE SEQUENCE [LARGE SCALE GENOMIC DNA]</scope>
    <source>
        <strain evidence="7 8">DSM 17477</strain>
    </source>
</reference>
<evidence type="ECO:0000256" key="2">
    <source>
        <dbReference type="ARBA" id="ARBA00022553"/>
    </source>
</evidence>
<dbReference type="EMBL" id="FQZL01000026">
    <property type="protein sequence ID" value="SHJ59016.1"/>
    <property type="molecule type" value="Genomic_DNA"/>
</dbReference>
<dbReference type="PANTHER" id="PTHR36118">
    <property type="entry name" value="ION-TRANSLOCATING OXIDOREDUCTASE COMPLEX SUBUNIT G"/>
    <property type="match status" value="1"/>
</dbReference>
<name>A0A1M6KJ84_9FIRM</name>
<keyword evidence="1" id="KW-0813">Transport</keyword>
<proteinExistence type="predicted"/>
<dbReference type="InterPro" id="IPR010209">
    <property type="entry name" value="Ion_transpt_RnfG/RsxG"/>
</dbReference>
<keyword evidence="3" id="KW-0285">Flavoprotein</keyword>
<dbReference type="OrthoDB" id="9794010at2"/>
<dbReference type="SMART" id="SM00900">
    <property type="entry name" value="FMN_bind"/>
    <property type="match status" value="1"/>
</dbReference>
<dbReference type="STRING" id="1121476.SAMN02745751_02913"/>